<dbReference type="PROSITE" id="PS00608">
    <property type="entry name" value="GLYCOSYL_HYDROL_F2_2"/>
    <property type="match status" value="1"/>
</dbReference>
<dbReference type="FunFam" id="3.20.20.80:FF:000018">
    <property type="entry name" value="Beta-galactosidase"/>
    <property type="match status" value="1"/>
</dbReference>
<dbReference type="PANTHER" id="PTHR46323:SF2">
    <property type="entry name" value="BETA-GALACTOSIDASE"/>
    <property type="match status" value="1"/>
</dbReference>
<keyword evidence="16" id="KW-1185">Reference proteome</keyword>
<evidence type="ECO:0000256" key="13">
    <source>
        <dbReference type="SAM" id="SignalP"/>
    </source>
</evidence>
<reference evidence="15 16" key="1">
    <citation type="submission" date="2019-07" db="EMBL/GenBank/DDBJ databases">
        <title>Thalassofilum flectens gen. nov., sp. nov., a novel moderate thermophilic anaerobe from a shallow sea hot spring in Kunashir Island (Russia), representing a new family in the order Bacteroidales, and proposal of Thalassofilacea fam. nov.</title>
        <authorList>
            <person name="Kochetkova T.V."/>
            <person name="Podosokorskaya O.A."/>
            <person name="Novikov A."/>
            <person name="Elcheninov A.G."/>
            <person name="Toshchakov S.V."/>
            <person name="Kublanov I.V."/>
        </authorList>
    </citation>
    <scope>NUCLEOTIDE SEQUENCE [LARGE SCALE GENOMIC DNA]</scope>
    <source>
        <strain evidence="15 16">38-H</strain>
    </source>
</reference>
<dbReference type="RefSeq" id="WP_173076180.1">
    <property type="nucleotide sequence ID" value="NZ_CP041345.1"/>
</dbReference>
<evidence type="ECO:0000256" key="11">
    <source>
        <dbReference type="ARBA" id="ARBA00032230"/>
    </source>
</evidence>
<dbReference type="GO" id="GO:0004565">
    <property type="term" value="F:beta-galactosidase activity"/>
    <property type="evidence" value="ECO:0007669"/>
    <property type="project" value="UniProtKB-EC"/>
</dbReference>
<dbReference type="InterPro" id="IPR032312">
    <property type="entry name" value="LacZ_4"/>
</dbReference>
<evidence type="ECO:0000256" key="12">
    <source>
        <dbReference type="RuleBase" id="RU361154"/>
    </source>
</evidence>
<dbReference type="Pfam" id="PF02929">
    <property type="entry name" value="Bgal_small_N"/>
    <property type="match status" value="1"/>
</dbReference>
<dbReference type="SUPFAM" id="SSF49303">
    <property type="entry name" value="beta-Galactosidase/glucuronidase domain"/>
    <property type="match status" value="2"/>
</dbReference>
<evidence type="ECO:0000256" key="7">
    <source>
        <dbReference type="ARBA" id="ARBA00013303"/>
    </source>
</evidence>
<gene>
    <name evidence="15" type="ORF">FHG85_11895</name>
</gene>
<dbReference type="InterPro" id="IPR023232">
    <property type="entry name" value="Glyco_hydro_2_AS"/>
</dbReference>
<dbReference type="Pfam" id="PF00703">
    <property type="entry name" value="Glyco_hydro_2"/>
    <property type="match status" value="1"/>
</dbReference>
<feature type="signal peptide" evidence="13">
    <location>
        <begin position="1"/>
        <end position="19"/>
    </location>
</feature>
<evidence type="ECO:0000256" key="9">
    <source>
        <dbReference type="ARBA" id="ARBA00022837"/>
    </source>
</evidence>
<dbReference type="Pfam" id="PF02836">
    <property type="entry name" value="Glyco_hydro_2_C"/>
    <property type="match status" value="1"/>
</dbReference>
<evidence type="ECO:0000259" key="14">
    <source>
        <dbReference type="SMART" id="SM01038"/>
    </source>
</evidence>
<dbReference type="Gene3D" id="2.60.40.10">
    <property type="entry name" value="Immunoglobulins"/>
    <property type="match status" value="2"/>
</dbReference>
<dbReference type="InterPro" id="IPR004199">
    <property type="entry name" value="B-gal_small/dom_5"/>
</dbReference>
<evidence type="ECO:0000313" key="16">
    <source>
        <dbReference type="Proteomes" id="UP000500961"/>
    </source>
</evidence>
<dbReference type="EMBL" id="CP041345">
    <property type="protein sequence ID" value="QKG80933.1"/>
    <property type="molecule type" value="Genomic_DNA"/>
</dbReference>
<accession>A0A7D3Y150</accession>
<dbReference type="InterPro" id="IPR017853">
    <property type="entry name" value="GH"/>
</dbReference>
<keyword evidence="8 12" id="KW-0378">Hydrolase</keyword>
<evidence type="ECO:0000256" key="8">
    <source>
        <dbReference type="ARBA" id="ARBA00022801"/>
    </source>
</evidence>
<comment type="cofactor">
    <cofactor evidence="2">
        <name>Ca(2+)</name>
        <dbReference type="ChEBI" id="CHEBI:29108"/>
    </cofactor>
</comment>
<dbReference type="GO" id="GO:0030246">
    <property type="term" value="F:carbohydrate binding"/>
    <property type="evidence" value="ECO:0007669"/>
    <property type="project" value="InterPro"/>
</dbReference>
<comment type="cofactor">
    <cofactor evidence="3">
        <name>Na(+)</name>
        <dbReference type="ChEBI" id="CHEBI:29101"/>
    </cofactor>
</comment>
<dbReference type="InterPro" id="IPR006101">
    <property type="entry name" value="Glyco_hydro_2"/>
</dbReference>
<dbReference type="InterPro" id="IPR050347">
    <property type="entry name" value="Bact_Beta-galactosidase"/>
</dbReference>
<evidence type="ECO:0000256" key="3">
    <source>
        <dbReference type="ARBA" id="ARBA00001959"/>
    </source>
</evidence>
<dbReference type="InterPro" id="IPR036156">
    <property type="entry name" value="Beta-gal/glucu_dom_sf"/>
</dbReference>
<dbReference type="PROSITE" id="PS00719">
    <property type="entry name" value="GLYCOSYL_HYDROL_F2_1"/>
    <property type="match status" value="1"/>
</dbReference>
<protein>
    <recommendedName>
        <fullName evidence="7 12">Beta-galactosidase</fullName>
        <ecNumber evidence="6 12">3.2.1.23</ecNumber>
    </recommendedName>
    <alternativeName>
        <fullName evidence="11 12">Lactase</fullName>
    </alternativeName>
</protein>
<comment type="similarity">
    <text evidence="4 12">Belongs to the glycosyl hydrolase 2 family.</text>
</comment>
<dbReference type="InterPro" id="IPR014718">
    <property type="entry name" value="GH-type_carb-bd"/>
</dbReference>
<dbReference type="InterPro" id="IPR008979">
    <property type="entry name" value="Galactose-bd-like_sf"/>
</dbReference>
<comment type="subunit">
    <text evidence="5">Monomer.</text>
</comment>
<dbReference type="AlphaFoldDB" id="A0A7D3Y150"/>
<dbReference type="SUPFAM" id="SSF49785">
    <property type="entry name" value="Galactose-binding domain-like"/>
    <property type="match status" value="1"/>
</dbReference>
<dbReference type="InterPro" id="IPR013783">
    <property type="entry name" value="Ig-like_fold"/>
</dbReference>
<dbReference type="InterPro" id="IPR006103">
    <property type="entry name" value="Glyco_hydro_2_cat"/>
</dbReference>
<dbReference type="PANTHER" id="PTHR46323">
    <property type="entry name" value="BETA-GALACTOSIDASE"/>
    <property type="match status" value="1"/>
</dbReference>
<dbReference type="SUPFAM" id="SSF74650">
    <property type="entry name" value="Galactose mutarotase-like"/>
    <property type="match status" value="1"/>
</dbReference>
<dbReference type="InterPro" id="IPR011013">
    <property type="entry name" value="Gal_mutarotase_sf_dom"/>
</dbReference>
<evidence type="ECO:0000256" key="4">
    <source>
        <dbReference type="ARBA" id="ARBA00007401"/>
    </source>
</evidence>
<dbReference type="KEGG" id="ttz:FHG85_11895"/>
<name>A0A7D3Y150_9BACT</name>
<evidence type="ECO:0000256" key="6">
    <source>
        <dbReference type="ARBA" id="ARBA00012756"/>
    </source>
</evidence>
<dbReference type="Gene3D" id="2.60.120.260">
    <property type="entry name" value="Galactose-binding domain-like"/>
    <property type="match status" value="1"/>
</dbReference>
<dbReference type="PRINTS" id="PR00132">
    <property type="entry name" value="GLHYDRLASE2"/>
</dbReference>
<dbReference type="GO" id="GO:0009341">
    <property type="term" value="C:beta-galactosidase complex"/>
    <property type="evidence" value="ECO:0007669"/>
    <property type="project" value="InterPro"/>
</dbReference>
<evidence type="ECO:0000256" key="2">
    <source>
        <dbReference type="ARBA" id="ARBA00001913"/>
    </source>
</evidence>
<sequence>MLRKISIVLFCALTLNGLAQNWQNPEIIGVNKLPAHTLLIPNAQPPAVNSFYLNSDFVKMLNGSWKFKLLTNPLDTPKEFSNLDYSDSDWDTIPVPSNWQTKGFGKPIYTNQLHPFPVNPPKVSNEGNETGLYRHKFQIPEGWSGSKVVLRFEGVQSAMDVWINGSYVGYSQGSMTPAEFDITPFVTKGDNLIAVRVIRWSDGSYIEDQDFWRLSGIFRDVFIYAQPKNAIWDVNVNTTFNQSYTESTLTVEGILTNIESSATSIEVTLNDPEGKVVFKKKISSKVNGTKSTFSFSQKVGNPKLWSAETPYLYTLIYKIDSLFYKQKIGFRDVRIENGQLLVNGRSVTIKGVNRHEFDPYNGRTVSYELMEKDVVLMKQNNFNAVRTAHYPDHPYFYELCDRYGLYVMDEANVESHYLWQYLNQSPVLYPEWKKAIVDRGVSMVLRDRNHPSVIIWSLGNESGDGPNLQAMADTIRKIDAANRPIHYESKAIERPLSFDGVGFFEKIRRMFSALKWMKSLSEYDFNAAMYPTLDRLIEMEKLDEKQRPILICEYSHAMGNSNGFFKEYWDMFESHQRMIGGYIWDWTDQGLVKYTAEGKPYYAYGGDFGDEPNDKDFCQNGITFPDRTLKPAMAEIKKVQQYVKFDGFDPEQRTLSIRNAYTFLNLDEFNLLWSITEDGTVVQKGEMHLPSIEPGSKKDIVLAFAKPQINAGKKYHLNLSVVLANNTLWADKGFEVAKYQYELPWFIEAKVENLKLTNLQVEENDSSWIVKGENFSVEFSKETGTIEKWEANGQVIAKNGPKVNLWRAPTSNDKGTGFNPDPRFSFHALLWEKYGLNSLTLKKVKVFVSKTDSGVEFITTQKLQGAKSKFVATIKHLVKPNGEIAININLSCNKTLNLPRVGFVVELPKEFSQVEWLGRGPQENYRDRCYAAHWGLYRRSVEEMVTPYIKPQENGNRYDVDLVRVVSNSAKGVEVTGDSFCFSIHPYSLQTLTKATHTPDLVESNVNYLYIDLAQNSLGSESFFYNYLQKYVLKDKKFDFSFTIKPYVKK</sequence>
<evidence type="ECO:0000256" key="5">
    <source>
        <dbReference type="ARBA" id="ARBA00011245"/>
    </source>
</evidence>
<evidence type="ECO:0000256" key="10">
    <source>
        <dbReference type="ARBA" id="ARBA00023295"/>
    </source>
</evidence>
<keyword evidence="13" id="KW-0732">Signal</keyword>
<evidence type="ECO:0000256" key="1">
    <source>
        <dbReference type="ARBA" id="ARBA00001412"/>
    </source>
</evidence>
<organism evidence="15 16">
    <name type="scientific">Tenuifilum thalassicum</name>
    <dbReference type="NCBI Taxonomy" id="2590900"/>
    <lineage>
        <taxon>Bacteria</taxon>
        <taxon>Pseudomonadati</taxon>
        <taxon>Bacteroidota</taxon>
        <taxon>Bacteroidia</taxon>
        <taxon>Bacteroidales</taxon>
        <taxon>Tenuifilaceae</taxon>
        <taxon>Tenuifilum</taxon>
    </lineage>
</organism>
<keyword evidence="10 12" id="KW-0326">Glycosidase</keyword>
<dbReference type="Gene3D" id="3.20.20.80">
    <property type="entry name" value="Glycosidases"/>
    <property type="match status" value="1"/>
</dbReference>
<dbReference type="Proteomes" id="UP000500961">
    <property type="component" value="Chromosome"/>
</dbReference>
<dbReference type="SMART" id="SM01038">
    <property type="entry name" value="Bgal_small_N"/>
    <property type="match status" value="1"/>
</dbReference>
<dbReference type="Gene3D" id="2.70.98.10">
    <property type="match status" value="1"/>
</dbReference>
<dbReference type="Pfam" id="PF16353">
    <property type="entry name" value="LacZ_4"/>
    <property type="match status" value="1"/>
</dbReference>
<dbReference type="Pfam" id="PF02837">
    <property type="entry name" value="Glyco_hydro_2_N"/>
    <property type="match status" value="1"/>
</dbReference>
<dbReference type="GO" id="GO:0005990">
    <property type="term" value="P:lactose catabolic process"/>
    <property type="evidence" value="ECO:0007669"/>
    <property type="project" value="TreeGrafter"/>
</dbReference>
<evidence type="ECO:0000313" key="15">
    <source>
        <dbReference type="EMBL" id="QKG80933.1"/>
    </source>
</evidence>
<dbReference type="SUPFAM" id="SSF51445">
    <property type="entry name" value="(Trans)glycosidases"/>
    <property type="match status" value="1"/>
</dbReference>
<dbReference type="InterPro" id="IPR023230">
    <property type="entry name" value="Glyco_hydro_2_CS"/>
</dbReference>
<dbReference type="InterPro" id="IPR006102">
    <property type="entry name" value="Ig-like_GH2"/>
</dbReference>
<feature type="domain" description="Beta galactosidase small chain/" evidence="14">
    <location>
        <begin position="769"/>
        <end position="1045"/>
    </location>
</feature>
<dbReference type="EC" id="3.2.1.23" evidence="6 12"/>
<keyword evidence="9" id="KW-0106">Calcium</keyword>
<feature type="chain" id="PRO_5029771669" description="Beta-galactosidase" evidence="13">
    <location>
        <begin position="20"/>
        <end position="1050"/>
    </location>
</feature>
<proteinExistence type="inferred from homology"/>
<dbReference type="InterPro" id="IPR006104">
    <property type="entry name" value="Glyco_hydro_2_N"/>
</dbReference>
<comment type="catalytic activity">
    <reaction evidence="1 12">
        <text>Hydrolysis of terminal non-reducing beta-D-galactose residues in beta-D-galactosides.</text>
        <dbReference type="EC" id="3.2.1.23"/>
    </reaction>
</comment>